<name>T0LMY8_COLGC</name>
<evidence type="ECO:0000313" key="9">
    <source>
        <dbReference type="Proteomes" id="UP000015530"/>
    </source>
</evidence>
<dbReference type="PANTHER" id="PTHR47338:SF5">
    <property type="entry name" value="ZN(II)2CYS6 TRANSCRIPTION FACTOR (EUROFUNG)"/>
    <property type="match status" value="1"/>
</dbReference>
<proteinExistence type="predicted"/>
<keyword evidence="4" id="KW-0804">Transcription</keyword>
<keyword evidence="3" id="KW-0805">Transcription regulation</keyword>
<evidence type="ECO:0000256" key="3">
    <source>
        <dbReference type="ARBA" id="ARBA00023015"/>
    </source>
</evidence>
<dbReference type="InterPro" id="IPR007219">
    <property type="entry name" value="XnlR_reg_dom"/>
</dbReference>
<dbReference type="GO" id="GO:0008270">
    <property type="term" value="F:zinc ion binding"/>
    <property type="evidence" value="ECO:0007669"/>
    <property type="project" value="InterPro"/>
</dbReference>
<feature type="region of interest" description="Disordered" evidence="6">
    <location>
        <begin position="111"/>
        <end position="141"/>
    </location>
</feature>
<sequence>MSSATIQSSQSELVQTPNNDTNEFQYGLGIIQSHPAEDAPWAETFEDPLLGLLHNNDPKMVPTEWMDHDSLGFLDHQDSTMISDHGLPLTPPTTIGSLPNGSDDAWMPSCEQPSDFGHPESFACDTLPSSPEHEPKSTEPATQRLLELQSHLFARHIAKAQNMDSLPALINTTVHSTETLIDIVEGLPQLRPSVEGRRSASPLSSWGAGSDPAGFNAPAATYAAPDPQLQQNPSHAITISLFITCYLVLLDSYDELLSALRARLQCSRQSQGPSPASDMGLAQPFFNSTPGGNLNKFNLVSSFDLDVNSVVFLLSRMMKRLHKSTESRFVAVSMENPAINHMKGQNQGGYPRPKKRKYWDEDYVKGLEQQVQALLAVVRQYERQFGILPSTETAPLPLIKGLIPDEHQNFESNLVNHRQQEHSDGIEEPIFLAETLRNHEDLPPFPTHERSPVALEELSVMMWRMNLGDGAVITQDGDSALSYEIAAECAVESSHISPPDEILRYSRDSNLLSELASVFLDNINQEHQFTPYTSPSFLDQYPYQSIDETFLHTAILATGAAFLASRDPNMAKVGEDFAKYAEKLVFDCCRYRPTLSVIQGMCILSFRSLSIGKDHLGWMFISMAGGLCVHLRLHVLALDECAGRALKPTSPEIRTFWMFYFVDVSAITILGRNCALPWRRVNVPEFHTTLNAETADLAELSFAWQSQLWYTHAEAMDQM</sequence>
<dbReference type="Proteomes" id="UP000015530">
    <property type="component" value="Unassembled WGS sequence"/>
</dbReference>
<dbReference type="GO" id="GO:0003677">
    <property type="term" value="F:DNA binding"/>
    <property type="evidence" value="ECO:0007669"/>
    <property type="project" value="InterPro"/>
</dbReference>
<feature type="region of interest" description="Disordered" evidence="6">
    <location>
        <begin position="1"/>
        <end position="20"/>
    </location>
</feature>
<dbReference type="CDD" id="cd12148">
    <property type="entry name" value="fungal_TF_MHR"/>
    <property type="match status" value="1"/>
</dbReference>
<accession>T0LMY8</accession>
<keyword evidence="2" id="KW-0479">Metal-binding</keyword>
<evidence type="ECO:0000256" key="4">
    <source>
        <dbReference type="ARBA" id="ARBA00023163"/>
    </source>
</evidence>
<reference evidence="9" key="1">
    <citation type="journal article" date="2013" name="Mol. Plant Microbe Interact.">
        <title>Global aspects of pacC regulation of pathogenicity genes in Colletotrichum gloeosporioides as revealed by transcriptome analysis.</title>
        <authorList>
            <person name="Alkan N."/>
            <person name="Meng X."/>
            <person name="Friedlander G."/>
            <person name="Reuveni E."/>
            <person name="Sukno S."/>
            <person name="Sherman A."/>
            <person name="Thon M."/>
            <person name="Fluhr R."/>
            <person name="Prusky D."/>
        </authorList>
    </citation>
    <scope>NUCLEOTIDE SEQUENCE [LARGE SCALE GENOMIC DNA]</scope>
    <source>
        <strain evidence="9">Cg-14</strain>
    </source>
</reference>
<dbReference type="EMBL" id="AMYD01002285">
    <property type="protein sequence ID" value="EQB49605.1"/>
    <property type="molecule type" value="Genomic_DNA"/>
</dbReference>
<evidence type="ECO:0000256" key="2">
    <source>
        <dbReference type="ARBA" id="ARBA00022723"/>
    </source>
</evidence>
<organism evidence="8 9">
    <name type="scientific">Colletotrichum gloeosporioides (strain Cg-14)</name>
    <name type="common">Anthracnose fungus</name>
    <name type="synonym">Glomerella cingulata</name>
    <dbReference type="NCBI Taxonomy" id="1237896"/>
    <lineage>
        <taxon>Eukaryota</taxon>
        <taxon>Fungi</taxon>
        <taxon>Dikarya</taxon>
        <taxon>Ascomycota</taxon>
        <taxon>Pezizomycotina</taxon>
        <taxon>Sordariomycetes</taxon>
        <taxon>Hypocreomycetidae</taxon>
        <taxon>Glomerellales</taxon>
        <taxon>Glomerellaceae</taxon>
        <taxon>Colletotrichum</taxon>
        <taxon>Colletotrichum gloeosporioides species complex</taxon>
    </lineage>
</organism>
<comment type="subcellular location">
    <subcellularLocation>
        <location evidence="1">Nucleus</location>
    </subcellularLocation>
</comment>
<dbReference type="GO" id="GO:0005634">
    <property type="term" value="C:nucleus"/>
    <property type="evidence" value="ECO:0007669"/>
    <property type="project" value="UniProtKB-SubCell"/>
</dbReference>
<dbReference type="OrthoDB" id="4827531at2759"/>
<dbReference type="PANTHER" id="PTHR47338">
    <property type="entry name" value="ZN(II)2CYS6 TRANSCRIPTION FACTOR (EUROFUNG)-RELATED"/>
    <property type="match status" value="1"/>
</dbReference>
<dbReference type="GO" id="GO:0000981">
    <property type="term" value="F:DNA-binding transcription factor activity, RNA polymerase II-specific"/>
    <property type="evidence" value="ECO:0007669"/>
    <property type="project" value="InterPro"/>
</dbReference>
<comment type="caution">
    <text evidence="8">The sequence shown here is derived from an EMBL/GenBank/DDBJ whole genome shotgun (WGS) entry which is preliminary data.</text>
</comment>
<evidence type="ECO:0000259" key="7">
    <source>
        <dbReference type="Pfam" id="PF04082"/>
    </source>
</evidence>
<dbReference type="GO" id="GO:0006351">
    <property type="term" value="P:DNA-templated transcription"/>
    <property type="evidence" value="ECO:0007669"/>
    <property type="project" value="InterPro"/>
</dbReference>
<dbReference type="HOGENOM" id="CLU_384484_0_0_1"/>
<feature type="domain" description="Xylanolytic transcriptional activator regulatory" evidence="7">
    <location>
        <begin position="518"/>
        <end position="683"/>
    </location>
</feature>
<dbReference type="STRING" id="1237896.T0LMY8"/>
<keyword evidence="5" id="KW-0539">Nucleus</keyword>
<evidence type="ECO:0000256" key="5">
    <source>
        <dbReference type="ARBA" id="ARBA00023242"/>
    </source>
</evidence>
<dbReference type="AlphaFoldDB" id="T0LMY8"/>
<dbReference type="Pfam" id="PF04082">
    <property type="entry name" value="Fungal_trans"/>
    <property type="match status" value="1"/>
</dbReference>
<evidence type="ECO:0000256" key="1">
    <source>
        <dbReference type="ARBA" id="ARBA00004123"/>
    </source>
</evidence>
<evidence type="ECO:0000256" key="6">
    <source>
        <dbReference type="SAM" id="MobiDB-lite"/>
    </source>
</evidence>
<protein>
    <recommendedName>
        <fullName evidence="7">Xylanolytic transcriptional activator regulatory domain-containing protein</fullName>
    </recommendedName>
</protein>
<dbReference type="InterPro" id="IPR050815">
    <property type="entry name" value="TF_fung"/>
</dbReference>
<gene>
    <name evidence="8" type="ORF">CGLO_11042</name>
</gene>
<evidence type="ECO:0000313" key="8">
    <source>
        <dbReference type="EMBL" id="EQB49605.1"/>
    </source>
</evidence>